<evidence type="ECO:0000313" key="2">
    <source>
        <dbReference type="Proteomes" id="UP001062846"/>
    </source>
</evidence>
<organism evidence="1 2">
    <name type="scientific">Rhododendron molle</name>
    <name type="common">Chinese azalea</name>
    <name type="synonym">Azalea mollis</name>
    <dbReference type="NCBI Taxonomy" id="49168"/>
    <lineage>
        <taxon>Eukaryota</taxon>
        <taxon>Viridiplantae</taxon>
        <taxon>Streptophyta</taxon>
        <taxon>Embryophyta</taxon>
        <taxon>Tracheophyta</taxon>
        <taxon>Spermatophyta</taxon>
        <taxon>Magnoliopsida</taxon>
        <taxon>eudicotyledons</taxon>
        <taxon>Gunneridae</taxon>
        <taxon>Pentapetalae</taxon>
        <taxon>asterids</taxon>
        <taxon>Ericales</taxon>
        <taxon>Ericaceae</taxon>
        <taxon>Ericoideae</taxon>
        <taxon>Rhodoreae</taxon>
        <taxon>Rhododendron</taxon>
    </lineage>
</organism>
<name>A0ACC0MBP1_RHOML</name>
<gene>
    <name evidence="1" type="ORF">RHMOL_Rhmol09G0053300</name>
</gene>
<dbReference type="Proteomes" id="UP001062846">
    <property type="component" value="Chromosome 9"/>
</dbReference>
<proteinExistence type="predicted"/>
<evidence type="ECO:0000313" key="1">
    <source>
        <dbReference type="EMBL" id="KAI8537818.1"/>
    </source>
</evidence>
<dbReference type="EMBL" id="CM046396">
    <property type="protein sequence ID" value="KAI8537818.1"/>
    <property type="molecule type" value="Genomic_DNA"/>
</dbReference>
<keyword evidence="2" id="KW-1185">Reference proteome</keyword>
<sequence>MAIGVLSNNVAEVYWKGNSNALASDYELMVFWAPFLLLHMGGMDTITAFSLEDNELWMRHFFSVIIQAVTTMYILLMLWSMSSHLSPMFIVVFFVGLVKYCQRVWALFSASEKRFRDSIPEIPTSESKIMKACKLKQLEGYHVTAHQVPEVEVPVFDNSVPDCDHAIEILLAHSFLEMVKRLFADLILGFQDRDASRAIFESINMDSRKALKVIEIELGLTYDVMYTNATIVYSSWWIARRII</sequence>
<protein>
    <submittedName>
        <fullName evidence="1">Uncharacterized protein</fullName>
    </submittedName>
</protein>
<accession>A0ACC0MBP1</accession>
<reference evidence="1" key="1">
    <citation type="submission" date="2022-02" db="EMBL/GenBank/DDBJ databases">
        <title>Plant Genome Project.</title>
        <authorList>
            <person name="Zhang R.-G."/>
        </authorList>
    </citation>
    <scope>NUCLEOTIDE SEQUENCE</scope>
    <source>
        <strain evidence="1">AT1</strain>
    </source>
</reference>
<comment type="caution">
    <text evidence="1">The sequence shown here is derived from an EMBL/GenBank/DDBJ whole genome shotgun (WGS) entry which is preliminary data.</text>
</comment>